<accession>A0ABQ1VPC9</accession>
<dbReference type="Proteomes" id="UP000640509">
    <property type="component" value="Unassembled WGS sequence"/>
</dbReference>
<keyword evidence="2" id="KW-1185">Reference proteome</keyword>
<dbReference type="EMBL" id="BMIV01000036">
    <property type="protein sequence ID" value="GGF81495.1"/>
    <property type="molecule type" value="Genomic_DNA"/>
</dbReference>
<evidence type="ECO:0000313" key="1">
    <source>
        <dbReference type="EMBL" id="GGF81495.1"/>
    </source>
</evidence>
<proteinExistence type="predicted"/>
<evidence type="ECO:0000313" key="2">
    <source>
        <dbReference type="Proteomes" id="UP000640509"/>
    </source>
</evidence>
<organism evidence="1 2">
    <name type="scientific">Paracoccus acridae</name>
    <dbReference type="NCBI Taxonomy" id="1795310"/>
    <lineage>
        <taxon>Bacteria</taxon>
        <taxon>Pseudomonadati</taxon>
        <taxon>Pseudomonadota</taxon>
        <taxon>Alphaproteobacteria</taxon>
        <taxon>Rhodobacterales</taxon>
        <taxon>Paracoccaceae</taxon>
        <taxon>Paracoccus</taxon>
    </lineage>
</organism>
<protein>
    <submittedName>
        <fullName evidence="1">Uncharacterized protein</fullName>
    </submittedName>
</protein>
<dbReference type="RefSeq" id="WP_268236170.1">
    <property type="nucleotide sequence ID" value="NZ_BMIV01000036.1"/>
</dbReference>
<comment type="caution">
    <text evidence="1">The sequence shown here is derived from an EMBL/GenBank/DDBJ whole genome shotgun (WGS) entry which is preliminary data.</text>
</comment>
<reference evidence="2" key="1">
    <citation type="journal article" date="2019" name="Int. J. Syst. Evol. Microbiol.">
        <title>The Global Catalogue of Microorganisms (GCM) 10K type strain sequencing project: providing services to taxonomists for standard genome sequencing and annotation.</title>
        <authorList>
            <consortium name="The Broad Institute Genomics Platform"/>
            <consortium name="The Broad Institute Genome Sequencing Center for Infectious Disease"/>
            <person name="Wu L."/>
            <person name="Ma J."/>
        </authorList>
    </citation>
    <scope>NUCLEOTIDE SEQUENCE [LARGE SCALE GENOMIC DNA]</scope>
    <source>
        <strain evidence="2">CGMCC 1.15419</strain>
    </source>
</reference>
<gene>
    <name evidence="1" type="ORF">GCM10011402_37630</name>
</gene>
<name>A0ABQ1VPC9_9RHOB</name>
<sequence>MIDTQGERIEILTAKFEETRTAAILAAGRTDHRAYAKLMR</sequence>